<dbReference type="KEGG" id="msho:MSHO_07840"/>
<proteinExistence type="predicted"/>
<organism evidence="2 3">
    <name type="scientific">Mycobacterium shottsii</name>
    <dbReference type="NCBI Taxonomy" id="133549"/>
    <lineage>
        <taxon>Bacteria</taxon>
        <taxon>Bacillati</taxon>
        <taxon>Actinomycetota</taxon>
        <taxon>Actinomycetes</taxon>
        <taxon>Mycobacteriales</taxon>
        <taxon>Mycobacteriaceae</taxon>
        <taxon>Mycobacterium</taxon>
        <taxon>Mycobacterium ulcerans group</taxon>
    </lineage>
</organism>
<evidence type="ECO:0000313" key="2">
    <source>
        <dbReference type="EMBL" id="BBX55439.1"/>
    </source>
</evidence>
<keyword evidence="3" id="KW-1185">Reference proteome</keyword>
<feature type="compositionally biased region" description="Basic and acidic residues" evidence="1">
    <location>
        <begin position="45"/>
        <end position="56"/>
    </location>
</feature>
<dbReference type="EMBL" id="AP022572">
    <property type="protein sequence ID" value="BBX55439.1"/>
    <property type="molecule type" value="Genomic_DNA"/>
</dbReference>
<sequence length="66" mass="7127">MRQSAALVELCCSSSHDAAAMQMTNAVTKPPIAARLLTATSHDRNDRGVKFERSADDLQGIPEGVW</sequence>
<evidence type="ECO:0000313" key="3">
    <source>
        <dbReference type="Proteomes" id="UP000467164"/>
    </source>
</evidence>
<evidence type="ECO:0000256" key="1">
    <source>
        <dbReference type="SAM" id="MobiDB-lite"/>
    </source>
</evidence>
<protein>
    <submittedName>
        <fullName evidence="2">Uncharacterized protein</fullName>
    </submittedName>
</protein>
<dbReference type="AlphaFoldDB" id="A0A7I7L7N2"/>
<gene>
    <name evidence="2" type="ORF">MSHO_07840</name>
</gene>
<feature type="region of interest" description="Disordered" evidence="1">
    <location>
        <begin position="45"/>
        <end position="66"/>
    </location>
</feature>
<reference evidence="2 3" key="1">
    <citation type="journal article" date="2019" name="Emerg. Microbes Infect.">
        <title>Comprehensive subspecies identification of 175 nontuberculous mycobacteria species based on 7547 genomic profiles.</title>
        <authorList>
            <person name="Matsumoto Y."/>
            <person name="Kinjo T."/>
            <person name="Motooka D."/>
            <person name="Nabeya D."/>
            <person name="Jung N."/>
            <person name="Uechi K."/>
            <person name="Horii T."/>
            <person name="Iida T."/>
            <person name="Fujita J."/>
            <person name="Nakamura S."/>
        </authorList>
    </citation>
    <scope>NUCLEOTIDE SEQUENCE [LARGE SCALE GENOMIC DNA]</scope>
    <source>
        <strain evidence="2 3">JCM 12657</strain>
    </source>
</reference>
<dbReference type="Proteomes" id="UP000467164">
    <property type="component" value="Chromosome"/>
</dbReference>
<accession>A0A7I7L7N2</accession>
<name>A0A7I7L7N2_9MYCO</name>